<evidence type="ECO:0000313" key="2">
    <source>
        <dbReference type="Proteomes" id="UP001610063"/>
    </source>
</evidence>
<evidence type="ECO:0000313" key="1">
    <source>
        <dbReference type="EMBL" id="MFH6983244.1"/>
    </source>
</evidence>
<dbReference type="EMBL" id="JBIPKE010000014">
    <property type="protein sequence ID" value="MFH6983244.1"/>
    <property type="molecule type" value="Genomic_DNA"/>
</dbReference>
<dbReference type="Proteomes" id="UP001610063">
    <property type="component" value="Unassembled WGS sequence"/>
</dbReference>
<accession>A0ABW7N930</accession>
<sequence>MYQPDKIALDHEYVISTFSVEELRAGLECSLRVKRHLERHVRIDSKVRYMNNLDVLNQIIYQYEEALTKYKLAQ</sequence>
<protein>
    <submittedName>
        <fullName evidence="1">Uncharacterized protein</fullName>
    </submittedName>
</protein>
<comment type="caution">
    <text evidence="1">The sequence shown here is derived from an EMBL/GenBank/DDBJ whole genome shotgun (WGS) entry which is preliminary data.</text>
</comment>
<reference evidence="1 2" key="1">
    <citation type="journal article" date="2013" name="Int. J. Syst. Evol. Microbiol.">
        <title>Marinoscillum luteum sp. nov., isolated from marine sediment.</title>
        <authorList>
            <person name="Cha I.T."/>
            <person name="Park S.J."/>
            <person name="Kim S.J."/>
            <person name="Kim J.G."/>
            <person name="Jung M.Y."/>
            <person name="Shin K.S."/>
            <person name="Kwon K.K."/>
            <person name="Yang S.H."/>
            <person name="Seo Y.S."/>
            <person name="Rhee S.K."/>
        </authorList>
    </citation>
    <scope>NUCLEOTIDE SEQUENCE [LARGE SCALE GENOMIC DNA]</scope>
    <source>
        <strain evidence="1 2">KCTC 23939</strain>
    </source>
</reference>
<keyword evidence="2" id="KW-1185">Reference proteome</keyword>
<proteinExistence type="predicted"/>
<dbReference type="RefSeq" id="WP_159585386.1">
    <property type="nucleotide sequence ID" value="NZ_JBIPKE010000014.1"/>
</dbReference>
<gene>
    <name evidence="1" type="ORF">ACHKAR_07340</name>
</gene>
<name>A0ABW7N930_9BACT</name>
<organism evidence="1 2">
    <name type="scientific">Marinoscillum luteum</name>
    <dbReference type="NCBI Taxonomy" id="861051"/>
    <lineage>
        <taxon>Bacteria</taxon>
        <taxon>Pseudomonadati</taxon>
        <taxon>Bacteroidota</taxon>
        <taxon>Cytophagia</taxon>
        <taxon>Cytophagales</taxon>
        <taxon>Reichenbachiellaceae</taxon>
        <taxon>Marinoscillum</taxon>
    </lineage>
</organism>